<protein>
    <submittedName>
        <fullName evidence="1">Uncharacterized protein</fullName>
    </submittedName>
</protein>
<dbReference type="InterPro" id="IPR012337">
    <property type="entry name" value="RNaseH-like_sf"/>
</dbReference>
<accession>A0A9D4KE06</accession>
<dbReference type="AlphaFoldDB" id="A0A9D4KE06"/>
<dbReference type="Proteomes" id="UP000828390">
    <property type="component" value="Unassembled WGS sequence"/>
</dbReference>
<gene>
    <name evidence="1" type="ORF">DPMN_111521</name>
</gene>
<reference evidence="1" key="2">
    <citation type="submission" date="2020-11" db="EMBL/GenBank/DDBJ databases">
        <authorList>
            <person name="McCartney M.A."/>
            <person name="Auch B."/>
            <person name="Kono T."/>
            <person name="Mallez S."/>
            <person name="Becker A."/>
            <person name="Gohl D.M."/>
            <person name="Silverstein K.A.T."/>
            <person name="Koren S."/>
            <person name="Bechman K.B."/>
            <person name="Herman A."/>
            <person name="Abrahante J.E."/>
            <person name="Garbe J."/>
        </authorList>
    </citation>
    <scope>NUCLEOTIDE SEQUENCE</scope>
    <source>
        <strain evidence="1">Duluth1</strain>
        <tissue evidence="1">Whole animal</tissue>
    </source>
</reference>
<comment type="caution">
    <text evidence="1">The sequence shown here is derived from an EMBL/GenBank/DDBJ whole genome shotgun (WGS) entry which is preliminary data.</text>
</comment>
<dbReference type="EMBL" id="JAIWYP010000004">
    <property type="protein sequence ID" value="KAH3838115.1"/>
    <property type="molecule type" value="Genomic_DNA"/>
</dbReference>
<dbReference type="InterPro" id="IPR036397">
    <property type="entry name" value="RNaseH_sf"/>
</dbReference>
<evidence type="ECO:0000313" key="2">
    <source>
        <dbReference type="Proteomes" id="UP000828390"/>
    </source>
</evidence>
<organism evidence="1 2">
    <name type="scientific">Dreissena polymorpha</name>
    <name type="common">Zebra mussel</name>
    <name type="synonym">Mytilus polymorpha</name>
    <dbReference type="NCBI Taxonomy" id="45954"/>
    <lineage>
        <taxon>Eukaryota</taxon>
        <taxon>Metazoa</taxon>
        <taxon>Spiralia</taxon>
        <taxon>Lophotrochozoa</taxon>
        <taxon>Mollusca</taxon>
        <taxon>Bivalvia</taxon>
        <taxon>Autobranchia</taxon>
        <taxon>Heteroconchia</taxon>
        <taxon>Euheterodonta</taxon>
        <taxon>Imparidentia</taxon>
        <taxon>Neoheterodontei</taxon>
        <taxon>Myida</taxon>
        <taxon>Dreissenoidea</taxon>
        <taxon>Dreissenidae</taxon>
        <taxon>Dreissena</taxon>
    </lineage>
</organism>
<keyword evidence="2" id="KW-1185">Reference proteome</keyword>
<name>A0A9D4KE06_DREPO</name>
<dbReference type="SUPFAM" id="SSF53098">
    <property type="entry name" value="Ribonuclease H-like"/>
    <property type="match status" value="1"/>
</dbReference>
<evidence type="ECO:0000313" key="1">
    <source>
        <dbReference type="EMBL" id="KAH3838115.1"/>
    </source>
</evidence>
<sequence>MLLLASHEGRHSTVHQPVRCVCCQETSTQSQGSVRKNVNYPMKKICVDVTGPLPDTKDGNKYILVISDCFTK</sequence>
<reference evidence="1" key="1">
    <citation type="journal article" date="2019" name="bioRxiv">
        <title>The Genome of the Zebra Mussel, Dreissena polymorpha: A Resource for Invasive Species Research.</title>
        <authorList>
            <person name="McCartney M.A."/>
            <person name="Auch B."/>
            <person name="Kono T."/>
            <person name="Mallez S."/>
            <person name="Zhang Y."/>
            <person name="Obille A."/>
            <person name="Becker A."/>
            <person name="Abrahante J.E."/>
            <person name="Garbe J."/>
            <person name="Badalamenti J.P."/>
            <person name="Herman A."/>
            <person name="Mangelson H."/>
            <person name="Liachko I."/>
            <person name="Sullivan S."/>
            <person name="Sone E.D."/>
            <person name="Koren S."/>
            <person name="Silverstein K.A.T."/>
            <person name="Beckman K.B."/>
            <person name="Gohl D.M."/>
        </authorList>
    </citation>
    <scope>NUCLEOTIDE SEQUENCE</scope>
    <source>
        <strain evidence="1">Duluth1</strain>
        <tissue evidence="1">Whole animal</tissue>
    </source>
</reference>
<dbReference type="Gene3D" id="3.30.420.10">
    <property type="entry name" value="Ribonuclease H-like superfamily/Ribonuclease H"/>
    <property type="match status" value="1"/>
</dbReference>
<proteinExistence type="predicted"/>
<dbReference type="GO" id="GO:0003676">
    <property type="term" value="F:nucleic acid binding"/>
    <property type="evidence" value="ECO:0007669"/>
    <property type="project" value="InterPro"/>
</dbReference>